<gene>
    <name evidence="2" type="ORF">BST17_03225</name>
</gene>
<evidence type="ECO:0000313" key="2">
    <source>
        <dbReference type="EMBL" id="ORA06670.1"/>
    </source>
</evidence>
<dbReference type="Pfam" id="PF12146">
    <property type="entry name" value="Hydrolase_4"/>
    <property type="match status" value="1"/>
</dbReference>
<organism evidence="2 3">
    <name type="scientific">Mycolicibacterium bacteremicum</name>
    <name type="common">Mycobacterium bacteremicum</name>
    <dbReference type="NCBI Taxonomy" id="564198"/>
    <lineage>
        <taxon>Bacteria</taxon>
        <taxon>Bacillati</taxon>
        <taxon>Actinomycetota</taxon>
        <taxon>Actinomycetes</taxon>
        <taxon>Mycobacteriales</taxon>
        <taxon>Mycobacteriaceae</taxon>
        <taxon>Mycolicibacterium</taxon>
    </lineage>
</organism>
<dbReference type="RefSeq" id="WP_083055489.1">
    <property type="nucleotide sequence ID" value="NZ_JACKVM010000008.1"/>
</dbReference>
<accession>A0A1W9Z3Q6</accession>
<dbReference type="STRING" id="564198.BST17_03225"/>
<dbReference type="Gene3D" id="3.40.50.1820">
    <property type="entry name" value="alpha/beta hydrolase"/>
    <property type="match status" value="1"/>
</dbReference>
<dbReference type="EMBL" id="MVHJ01000002">
    <property type="protein sequence ID" value="ORA06670.1"/>
    <property type="molecule type" value="Genomic_DNA"/>
</dbReference>
<dbReference type="InterPro" id="IPR022742">
    <property type="entry name" value="Hydrolase_4"/>
</dbReference>
<sequence length="252" mass="26402">MTTILRLLIAITLSVVLVGCAPGGPDFEVTAEEVDGLSTLGLSLADKPVSGIIVYFHGMDQNAEVTRMDDKHTALTEDLLRAGYAVVSADAEGNAFGNPASQQAYRDLIAAARARYASDRVIFVAESMGALPALLLWSTLPPGEVRAMVGITPAMGMPVGVRSMDFVVAPWGGQVPESADPMSWPAEALTGDRIRLYVGDQDDVIPPGATGQDFAERFGGAADVEVVPCHGGHVADTCFDGTDLVNWLSGIG</sequence>
<dbReference type="SUPFAM" id="SSF53474">
    <property type="entry name" value="alpha/beta-Hydrolases"/>
    <property type="match status" value="1"/>
</dbReference>
<proteinExistence type="predicted"/>
<dbReference type="PROSITE" id="PS51257">
    <property type="entry name" value="PROKAR_LIPOPROTEIN"/>
    <property type="match status" value="1"/>
</dbReference>
<protein>
    <recommendedName>
        <fullName evidence="1">Serine aminopeptidase S33 domain-containing protein</fullName>
    </recommendedName>
</protein>
<feature type="domain" description="Serine aminopeptidase S33" evidence="1">
    <location>
        <begin position="49"/>
        <end position="174"/>
    </location>
</feature>
<dbReference type="InterPro" id="IPR029058">
    <property type="entry name" value="AB_hydrolase_fold"/>
</dbReference>
<dbReference type="AlphaFoldDB" id="A0A1W9Z3Q6"/>
<evidence type="ECO:0000259" key="1">
    <source>
        <dbReference type="Pfam" id="PF12146"/>
    </source>
</evidence>
<comment type="caution">
    <text evidence="2">The sequence shown here is derived from an EMBL/GenBank/DDBJ whole genome shotgun (WGS) entry which is preliminary data.</text>
</comment>
<name>A0A1W9Z3Q6_MYCBA</name>
<dbReference type="OrthoDB" id="4761849at2"/>
<evidence type="ECO:0000313" key="3">
    <source>
        <dbReference type="Proteomes" id="UP000192366"/>
    </source>
</evidence>
<keyword evidence="3" id="KW-1185">Reference proteome</keyword>
<dbReference type="Proteomes" id="UP000192366">
    <property type="component" value="Unassembled WGS sequence"/>
</dbReference>
<reference evidence="2 3" key="1">
    <citation type="submission" date="2017-02" db="EMBL/GenBank/DDBJ databases">
        <title>The new phylogeny of genus Mycobacterium.</title>
        <authorList>
            <person name="Tortoli E."/>
            <person name="Trovato A."/>
            <person name="Cirillo D.M."/>
        </authorList>
    </citation>
    <scope>NUCLEOTIDE SEQUENCE [LARGE SCALE GENOMIC DNA]</scope>
    <source>
        <strain evidence="2 3">DSM 45578</strain>
    </source>
</reference>